<dbReference type="AlphaFoldDB" id="A0A1H4WND0"/>
<sequence length="106" mass="11610">MIFHDTIDLMLGGGEDDDGNPLPTVAVPYRADVWPISAEDRQAFGQTTAVAAYRVVMPPLRAGHKVTTATKIQWDGLEYDVLGPPMVNKVNGRVRHLELLLKRGTG</sequence>
<dbReference type="STRING" id="57704.SAMN04489793_3602"/>
<evidence type="ECO:0000313" key="1">
    <source>
        <dbReference type="EMBL" id="SEC94161.1"/>
    </source>
</evidence>
<reference evidence="2" key="1">
    <citation type="submission" date="2016-10" db="EMBL/GenBank/DDBJ databases">
        <authorList>
            <person name="Varghese N."/>
            <person name="Submissions S."/>
        </authorList>
    </citation>
    <scope>NUCLEOTIDE SEQUENCE [LARGE SCALE GENOMIC DNA]</scope>
    <source>
        <strain evidence="2">DSM 44234</strain>
    </source>
</reference>
<dbReference type="RefSeq" id="WP_068738925.1">
    <property type="nucleotide sequence ID" value="NZ_FNSA01000003.1"/>
</dbReference>
<dbReference type="InterPro" id="IPR038666">
    <property type="entry name" value="SSP1_head-tail_sf"/>
</dbReference>
<dbReference type="Proteomes" id="UP000182241">
    <property type="component" value="Unassembled WGS sequence"/>
</dbReference>
<protein>
    <submittedName>
        <fullName evidence="1">Phage head-tail joining protein</fullName>
    </submittedName>
</protein>
<dbReference type="Pfam" id="PF05521">
    <property type="entry name" value="Phage_HCP"/>
    <property type="match status" value="1"/>
</dbReference>
<proteinExistence type="predicted"/>
<keyword evidence="2" id="KW-1185">Reference proteome</keyword>
<evidence type="ECO:0000313" key="2">
    <source>
        <dbReference type="Proteomes" id="UP000182241"/>
    </source>
</evidence>
<dbReference type="Gene3D" id="2.40.10.270">
    <property type="entry name" value="Bacteriophage SPP1 head-tail adaptor protein"/>
    <property type="match status" value="1"/>
</dbReference>
<organism evidence="1 2">
    <name type="scientific">Tsukamurella tyrosinosolvens</name>
    <dbReference type="NCBI Taxonomy" id="57704"/>
    <lineage>
        <taxon>Bacteria</taxon>
        <taxon>Bacillati</taxon>
        <taxon>Actinomycetota</taxon>
        <taxon>Actinomycetes</taxon>
        <taxon>Mycobacteriales</taxon>
        <taxon>Tsukamurellaceae</taxon>
        <taxon>Tsukamurella</taxon>
    </lineage>
</organism>
<name>A0A1H4WND0_TSUTY</name>
<accession>A0A1H4WND0</accession>
<gene>
    <name evidence="1" type="ORF">SAMN04489793_3602</name>
</gene>
<dbReference type="EMBL" id="FNSA01000003">
    <property type="protein sequence ID" value="SEC94161.1"/>
    <property type="molecule type" value="Genomic_DNA"/>
</dbReference>
<dbReference type="InterPro" id="IPR008767">
    <property type="entry name" value="Phage_SPP1_head-tail_adaptor"/>
</dbReference>